<dbReference type="eggNOG" id="COG3903">
    <property type="taxonomic scope" value="Bacteria"/>
</dbReference>
<dbReference type="SUPFAM" id="SSF52540">
    <property type="entry name" value="P-loop containing nucleoside triphosphate hydrolases"/>
    <property type="match status" value="1"/>
</dbReference>
<gene>
    <name evidence="3" type="ORF">AJAP_20880</name>
</gene>
<dbReference type="SMART" id="SM00028">
    <property type="entry name" value="TPR"/>
    <property type="match status" value="5"/>
</dbReference>
<dbReference type="InterPro" id="IPR027417">
    <property type="entry name" value="P-loop_NTPase"/>
</dbReference>
<dbReference type="PANTHER" id="PTHR47691:SF3">
    <property type="entry name" value="HTH-TYPE TRANSCRIPTIONAL REGULATOR RV0890C-RELATED"/>
    <property type="match status" value="1"/>
</dbReference>
<dbReference type="KEGG" id="aja:AJAP_20880"/>
<dbReference type="Pfam" id="PF13424">
    <property type="entry name" value="TPR_12"/>
    <property type="match status" value="1"/>
</dbReference>
<dbReference type="Gene3D" id="1.25.40.10">
    <property type="entry name" value="Tetratricopeptide repeat domain"/>
    <property type="match status" value="1"/>
</dbReference>
<accession>A0A075V2S8</accession>
<keyword evidence="1" id="KW-0802">TPR repeat</keyword>
<reference evidence="3 4" key="1">
    <citation type="journal article" date="2014" name="J. Biotechnol.">
        <title>Complete genome sequence of the actinobacterium Amycolatopsis japonica MG417-CF17(T) (=DSM 44213T) producing (S,S)-N,N'-ethylenediaminedisuccinic acid.</title>
        <authorList>
            <person name="Stegmann E."/>
            <person name="Albersmeier A."/>
            <person name="Spohn M."/>
            <person name="Gert H."/>
            <person name="Weber T."/>
            <person name="Wohlleben W."/>
            <person name="Kalinowski J."/>
            <person name="Ruckert C."/>
        </authorList>
    </citation>
    <scope>NUCLEOTIDE SEQUENCE [LARGE SCALE GENOMIC DNA]</scope>
    <source>
        <strain evidence="4">MG417-CF17 (DSM 44213)</strain>
    </source>
</reference>
<dbReference type="SUPFAM" id="SSF48452">
    <property type="entry name" value="TPR-like"/>
    <property type="match status" value="2"/>
</dbReference>
<dbReference type="Gene3D" id="3.30.70.1230">
    <property type="entry name" value="Nucleotide cyclase"/>
    <property type="match status" value="1"/>
</dbReference>
<keyword evidence="4" id="KW-1185">Reference proteome</keyword>
<feature type="repeat" description="TPR" evidence="1">
    <location>
        <begin position="664"/>
        <end position="697"/>
    </location>
</feature>
<protein>
    <recommendedName>
        <fullName evidence="2">Guanylate cyclase domain-containing protein</fullName>
    </recommendedName>
</protein>
<dbReference type="GO" id="GO:0043531">
    <property type="term" value="F:ADP binding"/>
    <property type="evidence" value="ECO:0007669"/>
    <property type="project" value="InterPro"/>
</dbReference>
<name>A0A075V2S8_9PSEU</name>
<evidence type="ECO:0000313" key="3">
    <source>
        <dbReference type="EMBL" id="AIG77035.1"/>
    </source>
</evidence>
<dbReference type="EMBL" id="CP008953">
    <property type="protein sequence ID" value="AIG77035.1"/>
    <property type="molecule type" value="Genomic_DNA"/>
</dbReference>
<dbReference type="GO" id="GO:0035556">
    <property type="term" value="P:intracellular signal transduction"/>
    <property type="evidence" value="ECO:0007669"/>
    <property type="project" value="InterPro"/>
</dbReference>
<dbReference type="GO" id="GO:0004016">
    <property type="term" value="F:adenylate cyclase activity"/>
    <property type="evidence" value="ECO:0007669"/>
    <property type="project" value="UniProtKB-ARBA"/>
</dbReference>
<sequence>MERHRYSVHRTVFVVDVEGFGDRRRTNSHQLVVRAALYEILRHSFDEIGASWADCDHEDRGDAVFVLVPAQVPKALFVDALPQALVAAVAEHNRTHPSEERIRLRMALHAGEVAYDEHGVAAAAVNLTFRLLDAAPLRAALAESPGVLALVTSDWFFEDVVRHSRVVDPATFRPVPVQVKETSTVGWIGLPDHPYPPDPARQAIRPVAGAGAQVPRQLPALPRSFVGRSDELAALTTLLEDEERPNGLVVIGGPGGIGKTWLALRWAHDNVHRFPAGQLFVDLRGFSSDGLPMSPAVATRGFLQSFGLTPDRIPADPHAQAALFRSIVADKALLILLDNAVDTEQVIPLLPGSASCAVVVTSRSRLPGLTTGHGARPLFLDVLNDREARALLTDRLGTTRVDAEPAVVDELVEFCRGFPLALSIVAGNAATHQGASLAGLAAELHEAGVEALDSADPAASLPAVFSWSHQALTGDEAEAVVLVGLAPGPDIGLRAAASLVGTTVARARTLLRGLEQKSLVGHDGAGRYRMHDLVRRYLTESARDEADIDALRRVVDFYLHTAHAADELLDPHREAIQVAPVTPGCLPLRFRDEAAALAWLDDEHTCVLAAQRLAVELGWHPAAVQFALALHTFHWRVGRLDDQVTMGCLGLVAAERTGSPAVRALAHRQLAEAYALQGRHTEAVDHLQRALPLAERFGDPSGQAHVLRILAWAQSEQGEIRLALENILRTLRLFQSAEDEEWEARALNQTAWYFALMGRHEQAAPFAASALDLHRRHRNRNGEALSLAIQGFLAHQAGRHPDALRLCEQGLAMLRELGNSYFVAQVEDILGHVHVALGDREAARRCWQDAHDLYRVQNRTEKAERSQRLLDGLAT</sequence>
<evidence type="ECO:0000256" key="1">
    <source>
        <dbReference type="PROSITE-ProRule" id="PRU00339"/>
    </source>
</evidence>
<proteinExistence type="predicted"/>
<dbReference type="InterPro" id="IPR001054">
    <property type="entry name" value="A/G_cyclase"/>
</dbReference>
<organism evidence="3 4">
    <name type="scientific">Amycolatopsis japonica</name>
    <dbReference type="NCBI Taxonomy" id="208439"/>
    <lineage>
        <taxon>Bacteria</taxon>
        <taxon>Bacillati</taxon>
        <taxon>Actinomycetota</taxon>
        <taxon>Actinomycetes</taxon>
        <taxon>Pseudonocardiales</taxon>
        <taxon>Pseudonocardiaceae</taxon>
        <taxon>Amycolatopsis</taxon>
        <taxon>Amycolatopsis japonica group</taxon>
    </lineage>
</organism>
<dbReference type="InterPro" id="IPR011990">
    <property type="entry name" value="TPR-like_helical_dom_sf"/>
</dbReference>
<dbReference type="SUPFAM" id="SSF55073">
    <property type="entry name" value="Nucleotide cyclase"/>
    <property type="match status" value="1"/>
</dbReference>
<dbReference type="InterPro" id="IPR029787">
    <property type="entry name" value="Nucleotide_cyclase"/>
</dbReference>
<evidence type="ECO:0000313" key="4">
    <source>
        <dbReference type="Proteomes" id="UP000028492"/>
    </source>
</evidence>
<dbReference type="GO" id="GO:0009190">
    <property type="term" value="P:cyclic nucleotide biosynthetic process"/>
    <property type="evidence" value="ECO:0007669"/>
    <property type="project" value="InterPro"/>
</dbReference>
<dbReference type="PANTHER" id="PTHR47691">
    <property type="entry name" value="REGULATOR-RELATED"/>
    <property type="match status" value="1"/>
</dbReference>
<dbReference type="AlphaFoldDB" id="A0A075V2S8"/>
<dbReference type="InterPro" id="IPR019734">
    <property type="entry name" value="TPR_rpt"/>
</dbReference>
<feature type="domain" description="Guanylate cyclase" evidence="2">
    <location>
        <begin position="11"/>
        <end position="132"/>
    </location>
</feature>
<dbReference type="RefSeq" id="WP_038514216.1">
    <property type="nucleotide sequence ID" value="NZ_CP008953.1"/>
</dbReference>
<dbReference type="PROSITE" id="PS50005">
    <property type="entry name" value="TPR"/>
    <property type="match status" value="1"/>
</dbReference>
<dbReference type="PROSITE" id="PS50125">
    <property type="entry name" value="GUANYLATE_CYCLASE_2"/>
    <property type="match status" value="1"/>
</dbReference>
<dbReference type="PRINTS" id="PR00364">
    <property type="entry name" value="DISEASERSIST"/>
</dbReference>
<evidence type="ECO:0000259" key="2">
    <source>
        <dbReference type="PROSITE" id="PS50125"/>
    </source>
</evidence>
<dbReference type="Proteomes" id="UP000028492">
    <property type="component" value="Chromosome"/>
</dbReference>
<dbReference type="HOGENOM" id="CLU_004665_2_1_11"/>
<dbReference type="STRING" id="208439.AJAP_20880"/>
<dbReference type="Gene3D" id="3.40.50.300">
    <property type="entry name" value="P-loop containing nucleotide triphosphate hydrolases"/>
    <property type="match status" value="1"/>
</dbReference>